<evidence type="ECO:0000313" key="3">
    <source>
        <dbReference type="EMBL" id="KAJ7228194.1"/>
    </source>
</evidence>
<protein>
    <recommendedName>
        <fullName evidence="5">RRM domain-containing protein</fullName>
    </recommendedName>
</protein>
<evidence type="ECO:0000256" key="1">
    <source>
        <dbReference type="ARBA" id="ARBA00022884"/>
    </source>
</evidence>
<dbReference type="SUPFAM" id="SSF54928">
    <property type="entry name" value="RNA-binding domain, RBD"/>
    <property type="match status" value="1"/>
</dbReference>
<evidence type="ECO:0000313" key="4">
    <source>
        <dbReference type="Proteomes" id="UP001219525"/>
    </source>
</evidence>
<feature type="non-terminal residue" evidence="3">
    <location>
        <position position="230"/>
    </location>
</feature>
<proteinExistence type="predicted"/>
<organism evidence="3 4">
    <name type="scientific">Mycena pura</name>
    <dbReference type="NCBI Taxonomy" id="153505"/>
    <lineage>
        <taxon>Eukaryota</taxon>
        <taxon>Fungi</taxon>
        <taxon>Dikarya</taxon>
        <taxon>Basidiomycota</taxon>
        <taxon>Agaricomycotina</taxon>
        <taxon>Agaricomycetes</taxon>
        <taxon>Agaricomycetidae</taxon>
        <taxon>Agaricales</taxon>
        <taxon>Marasmiineae</taxon>
        <taxon>Mycenaceae</taxon>
        <taxon>Mycena</taxon>
    </lineage>
</organism>
<feature type="compositionally biased region" description="Low complexity" evidence="2">
    <location>
        <begin position="139"/>
        <end position="150"/>
    </location>
</feature>
<feature type="region of interest" description="Disordered" evidence="2">
    <location>
        <begin position="124"/>
        <end position="163"/>
    </location>
</feature>
<sequence length="230" mass="24323">MHSQTPYGPHIPSAHHMGAMNGVPSASMLPPPNNAQEDISTIFVVGFPEDMQEREFQNMFTFSPGFEAATLKIPNKEYTSYGIPPGGSQHQRALGGASQYNSYAGSNDPYNLVTVNQGGVVVDAGRDGISSWPAPPDDPAQQQGQPPAHGMQGGPPPAHFSAMPPRKQIIGFAKFRSREEALGARDVLQGRRIDIEKGAVLKAEMAKKNLHTKRGVGPVGGGSGMGGING</sequence>
<dbReference type="InterPro" id="IPR035979">
    <property type="entry name" value="RBD_domain_sf"/>
</dbReference>
<dbReference type="GO" id="GO:0003723">
    <property type="term" value="F:RNA binding"/>
    <property type="evidence" value="ECO:0007669"/>
    <property type="project" value="UniProtKB-KW"/>
</dbReference>
<reference evidence="3" key="1">
    <citation type="submission" date="2023-03" db="EMBL/GenBank/DDBJ databases">
        <title>Massive genome expansion in bonnet fungi (Mycena s.s.) driven by repeated elements and novel gene families across ecological guilds.</title>
        <authorList>
            <consortium name="Lawrence Berkeley National Laboratory"/>
            <person name="Harder C.B."/>
            <person name="Miyauchi S."/>
            <person name="Viragh M."/>
            <person name="Kuo A."/>
            <person name="Thoen E."/>
            <person name="Andreopoulos B."/>
            <person name="Lu D."/>
            <person name="Skrede I."/>
            <person name="Drula E."/>
            <person name="Henrissat B."/>
            <person name="Morin E."/>
            <person name="Kohler A."/>
            <person name="Barry K."/>
            <person name="LaButti K."/>
            <person name="Morin E."/>
            <person name="Salamov A."/>
            <person name="Lipzen A."/>
            <person name="Mereny Z."/>
            <person name="Hegedus B."/>
            <person name="Baldrian P."/>
            <person name="Stursova M."/>
            <person name="Weitz H."/>
            <person name="Taylor A."/>
            <person name="Grigoriev I.V."/>
            <person name="Nagy L.G."/>
            <person name="Martin F."/>
            <person name="Kauserud H."/>
        </authorList>
    </citation>
    <scope>NUCLEOTIDE SEQUENCE</scope>
    <source>
        <strain evidence="3">9144</strain>
    </source>
</reference>
<keyword evidence="4" id="KW-1185">Reference proteome</keyword>
<dbReference type="Gene3D" id="3.30.70.330">
    <property type="match status" value="1"/>
</dbReference>
<comment type="caution">
    <text evidence="3">The sequence shown here is derived from an EMBL/GenBank/DDBJ whole genome shotgun (WGS) entry which is preliminary data.</text>
</comment>
<accession>A0AAD7E4B5</accession>
<dbReference type="PANTHER" id="PTHR10501">
    <property type="entry name" value="U1 SMALL NUCLEAR RIBONUCLEOPROTEIN A/U2 SMALL NUCLEAR RIBONUCLEOPROTEIN B"/>
    <property type="match status" value="1"/>
</dbReference>
<dbReference type="AlphaFoldDB" id="A0AAD7E4B5"/>
<name>A0AAD7E4B5_9AGAR</name>
<evidence type="ECO:0008006" key="5">
    <source>
        <dbReference type="Google" id="ProtNLM"/>
    </source>
</evidence>
<dbReference type="EMBL" id="JARJCW010000002">
    <property type="protein sequence ID" value="KAJ7228194.1"/>
    <property type="molecule type" value="Genomic_DNA"/>
</dbReference>
<dbReference type="InterPro" id="IPR012677">
    <property type="entry name" value="Nucleotide-bd_a/b_plait_sf"/>
</dbReference>
<keyword evidence="1" id="KW-0694">RNA-binding</keyword>
<gene>
    <name evidence="3" type="ORF">GGX14DRAFT_346331</name>
</gene>
<evidence type="ECO:0000256" key="2">
    <source>
        <dbReference type="SAM" id="MobiDB-lite"/>
    </source>
</evidence>
<dbReference type="Proteomes" id="UP001219525">
    <property type="component" value="Unassembled WGS sequence"/>
</dbReference>